<comment type="caution">
    <text evidence="10">The sequence shown here is derived from an EMBL/GenBank/DDBJ whole genome shotgun (WGS) entry which is preliminary data.</text>
</comment>
<evidence type="ECO:0000256" key="2">
    <source>
        <dbReference type="ARBA" id="ARBA00009085"/>
    </source>
</evidence>
<gene>
    <name evidence="10" type="primary">UBP12</name>
    <name evidence="10" type="ORF">TWF694_006800</name>
</gene>
<feature type="region of interest" description="Disordered" evidence="8">
    <location>
        <begin position="895"/>
        <end position="966"/>
    </location>
</feature>
<feature type="compositionally biased region" description="Low complexity" evidence="8">
    <location>
        <begin position="896"/>
        <end position="910"/>
    </location>
</feature>
<keyword evidence="5" id="KW-0833">Ubl conjugation pathway</keyword>
<evidence type="ECO:0000313" key="11">
    <source>
        <dbReference type="Proteomes" id="UP001365542"/>
    </source>
</evidence>
<feature type="domain" description="USP" evidence="9">
    <location>
        <begin position="1"/>
        <end position="804"/>
    </location>
</feature>
<sequence>MNSALQCIKSVEELSRYFIDGLHKKELNPKNPISSGGRIATLYAQLIQAVYSPNAGGTVAPRDFKGAVGKHNSVFSGYGQQDSQEFVSYLLDILHEDLNRIHNKPAVEFPDSTDEMVGNDAAIAKLAEENWELYRKRNDSIIIDLFAGMYKSTVTCPVCDKTSIKFDPWLSCQLPLPMENMWSKAITFVPSATSGTSYERLVTVHVEMEKYATIKQLKDFVAKRLGLESKKMVVSEVFRNKFYKHHEDNKTVSEAIMPNDQIYVYEVEAIPTNFPPPKRKKAMTMTSRLTMSTMFASWDDEESEDDFEKTETQELLVPVFNRLYKDNRRMGADLFGIPSFIVLNREEQKDPDAILKKIVTNLQKFTTSDMYSADLSPRRPGAQQAGSNASDNVLEEEGEVVDMPASKIESDTDTGTEDFVDVKMGDAESELNVEMTATPATTQSDVPAQVLDHWRSLFTTKIMPRKGYVVLPTAWNGIDVNLELVNSRVVEIPEEEPEPAKKPNGGKYLHSPPASDDSDADADAETDNTGADAMDASDEDITEPAVLSKARGTFNPVSTSNFYGNGASGRNLTVPKKTTSRKAGKQPAIGPVIQGPLVKLGEGLVCDWNQEAFDAVFGGRSGDSFRGTGIFDAAEEFVDEELLKKRKTREARRRRGVHIDDCFDEFGREEILNDDNQWYCPRCKEHRNAKKSMQIYRVPDVIALQFKRFSSTRSFRDKIDAAIEFPIEGLDLSGRVIESDGKGLIYDLIAVDNHFGGLGGGHYTANARNWVDKKWYYFDDSSARQTPATSINGSAAYLVFYRRRSSGILGGPVMEDMLAKSMEHSLEEDEDDEDSPNGSGSPNGDPSSFSGSRYSSALQPASSSLLYSGEGQRSYGVGGTSSLIRLPASSTGVTRSAAGATSMGSSSFAGQTTPPPEERLYKSFQITPDDTSNYYGSNPSRPPLTSTTLFGSPSASASNYKSTNLGAHHDFGGQRYRYDGIGMDEGLEADIDDDVDLIGPDSPPHGRFNDSDDDDDDDAHGLLYGPQPMNVVSPSYYDFDSESIPGAGKISFAPSFSILSRESGHISRYEHLTEELASTLSQGSYTMTLVNKKVMSSNKPCVLIVTSQKDLEAEIMALCEGMGFDAEIVEGDPSYNYDVPEGYTPQSSISKSNDIGTLIGPADAPGKFTAVSLYLRDKATKEVYALTTATAFAARDPEKETNIPPRSLTTLLPEGSIVTQPPGADADTNAFGTLTAMRELDVVEIGEGDKQFTMFNFALIKVNKEKVGRNVVMSRGVRVPIGGIGGIDGVPEKIKVVVVSEPSQSEAKYSTVVVDVSDTKRFPGRPFQTYALFGEGANLSTPGTLGSLCCAATETGKFWASGMVGGRAVMGEGGYGSGSSVMHFVMSLDWIIVRVKDRWGVDLEII</sequence>
<keyword evidence="4" id="KW-0645">Protease</keyword>
<dbReference type="InterPro" id="IPR028889">
    <property type="entry name" value="USP"/>
</dbReference>
<dbReference type="GO" id="GO:0006508">
    <property type="term" value="P:proteolysis"/>
    <property type="evidence" value="ECO:0007669"/>
    <property type="project" value="UniProtKB-KW"/>
</dbReference>
<organism evidence="10 11">
    <name type="scientific">Orbilia ellipsospora</name>
    <dbReference type="NCBI Taxonomy" id="2528407"/>
    <lineage>
        <taxon>Eukaryota</taxon>
        <taxon>Fungi</taxon>
        <taxon>Dikarya</taxon>
        <taxon>Ascomycota</taxon>
        <taxon>Pezizomycotina</taxon>
        <taxon>Orbiliomycetes</taxon>
        <taxon>Orbiliales</taxon>
        <taxon>Orbiliaceae</taxon>
        <taxon>Orbilia</taxon>
    </lineage>
</organism>
<dbReference type="PANTHER" id="PTHR21646:SF24">
    <property type="entry name" value="UBIQUITIN CARBOXYL-TERMINAL HYDROLASE"/>
    <property type="match status" value="1"/>
</dbReference>
<feature type="region of interest" description="Disordered" evidence="8">
    <location>
        <begin position="494"/>
        <end position="540"/>
    </location>
</feature>
<feature type="region of interest" description="Disordered" evidence="8">
    <location>
        <begin position="558"/>
        <end position="588"/>
    </location>
</feature>
<comment type="similarity">
    <text evidence="2">Belongs to the peptidase C19 family.</text>
</comment>
<comment type="catalytic activity">
    <reaction evidence="1">
        <text>Thiol-dependent hydrolysis of ester, thioester, amide, peptide and isopeptide bonds formed by the C-terminal Gly of ubiquitin (a 76-residue protein attached to proteins as an intracellular targeting signal).</text>
        <dbReference type="EC" id="3.4.19.12"/>
    </reaction>
</comment>
<dbReference type="Pfam" id="PF00443">
    <property type="entry name" value="UCH"/>
    <property type="match status" value="1"/>
</dbReference>
<evidence type="ECO:0000256" key="7">
    <source>
        <dbReference type="ARBA" id="ARBA00022807"/>
    </source>
</evidence>
<dbReference type="PANTHER" id="PTHR21646">
    <property type="entry name" value="UBIQUITIN CARBOXYL-TERMINAL HYDROLASE"/>
    <property type="match status" value="1"/>
</dbReference>
<feature type="region of interest" description="Disordered" evidence="8">
    <location>
        <begin position="372"/>
        <end position="391"/>
    </location>
</feature>
<dbReference type="InterPro" id="IPR050185">
    <property type="entry name" value="Ub_carboxyl-term_hydrolase"/>
</dbReference>
<feature type="compositionally biased region" description="Acidic residues" evidence="8">
    <location>
        <begin position="516"/>
        <end position="526"/>
    </location>
</feature>
<keyword evidence="11" id="KW-1185">Reference proteome</keyword>
<dbReference type="InterPro" id="IPR001394">
    <property type="entry name" value="Peptidase_C19_UCH"/>
</dbReference>
<feature type="compositionally biased region" description="Low complexity" evidence="8">
    <location>
        <begin position="836"/>
        <end position="856"/>
    </location>
</feature>
<feature type="region of interest" description="Disordered" evidence="8">
    <location>
        <begin position="822"/>
        <end position="856"/>
    </location>
</feature>
<feature type="compositionally biased region" description="Acidic residues" evidence="8">
    <location>
        <begin position="826"/>
        <end position="835"/>
    </location>
</feature>
<name>A0AAV9XMN1_9PEZI</name>
<evidence type="ECO:0000256" key="8">
    <source>
        <dbReference type="SAM" id="MobiDB-lite"/>
    </source>
</evidence>
<dbReference type="GO" id="GO:0016579">
    <property type="term" value="P:protein deubiquitination"/>
    <property type="evidence" value="ECO:0007669"/>
    <property type="project" value="InterPro"/>
</dbReference>
<dbReference type="Gene3D" id="3.90.70.10">
    <property type="entry name" value="Cysteine proteinases"/>
    <property type="match status" value="2"/>
</dbReference>
<feature type="compositionally biased region" description="Polar residues" evidence="8">
    <location>
        <begin position="924"/>
        <end position="965"/>
    </location>
</feature>
<dbReference type="PROSITE" id="PS00973">
    <property type="entry name" value="USP_2"/>
    <property type="match status" value="1"/>
</dbReference>
<evidence type="ECO:0000313" key="10">
    <source>
        <dbReference type="EMBL" id="KAK6542861.1"/>
    </source>
</evidence>
<dbReference type="EC" id="3.4.19.12" evidence="3"/>
<dbReference type="EMBL" id="JAVHJO010000002">
    <property type="protein sequence ID" value="KAK6542861.1"/>
    <property type="molecule type" value="Genomic_DNA"/>
</dbReference>
<feature type="region of interest" description="Disordered" evidence="8">
    <location>
        <begin position="993"/>
        <end position="1025"/>
    </location>
</feature>
<dbReference type="SUPFAM" id="SSF54001">
    <property type="entry name" value="Cysteine proteinases"/>
    <property type="match status" value="1"/>
</dbReference>
<protein>
    <recommendedName>
        <fullName evidence="3">ubiquitinyl hydrolase 1</fullName>
        <ecNumber evidence="3">3.4.19.12</ecNumber>
    </recommendedName>
</protein>
<evidence type="ECO:0000256" key="5">
    <source>
        <dbReference type="ARBA" id="ARBA00022786"/>
    </source>
</evidence>
<dbReference type="CDD" id="cd02674">
    <property type="entry name" value="Peptidase_C19R"/>
    <property type="match status" value="1"/>
</dbReference>
<proteinExistence type="inferred from homology"/>
<dbReference type="InterPro" id="IPR038765">
    <property type="entry name" value="Papain-like_cys_pep_sf"/>
</dbReference>
<evidence type="ECO:0000256" key="3">
    <source>
        <dbReference type="ARBA" id="ARBA00012759"/>
    </source>
</evidence>
<feature type="compositionally biased region" description="Polar residues" evidence="8">
    <location>
        <begin position="558"/>
        <end position="571"/>
    </location>
</feature>
<evidence type="ECO:0000256" key="4">
    <source>
        <dbReference type="ARBA" id="ARBA00022670"/>
    </source>
</evidence>
<accession>A0AAV9XMN1</accession>
<keyword evidence="6" id="KW-0378">Hydrolase</keyword>
<dbReference type="Proteomes" id="UP001365542">
    <property type="component" value="Unassembled WGS sequence"/>
</dbReference>
<keyword evidence="7" id="KW-0788">Thiol protease</keyword>
<evidence type="ECO:0000256" key="6">
    <source>
        <dbReference type="ARBA" id="ARBA00022801"/>
    </source>
</evidence>
<dbReference type="GO" id="GO:0004843">
    <property type="term" value="F:cysteine-type deubiquitinase activity"/>
    <property type="evidence" value="ECO:0007669"/>
    <property type="project" value="UniProtKB-EC"/>
</dbReference>
<evidence type="ECO:0000256" key="1">
    <source>
        <dbReference type="ARBA" id="ARBA00000707"/>
    </source>
</evidence>
<evidence type="ECO:0000259" key="9">
    <source>
        <dbReference type="PROSITE" id="PS50235"/>
    </source>
</evidence>
<reference evidence="10 11" key="1">
    <citation type="submission" date="2019-10" db="EMBL/GenBank/DDBJ databases">
        <authorList>
            <person name="Palmer J.M."/>
        </authorList>
    </citation>
    <scope>NUCLEOTIDE SEQUENCE [LARGE SCALE GENOMIC DNA]</scope>
    <source>
        <strain evidence="10 11">TWF694</strain>
    </source>
</reference>
<dbReference type="InterPro" id="IPR018200">
    <property type="entry name" value="USP_CS"/>
</dbReference>
<dbReference type="PROSITE" id="PS50235">
    <property type="entry name" value="USP_3"/>
    <property type="match status" value="1"/>
</dbReference>